<dbReference type="InterPro" id="IPR050187">
    <property type="entry name" value="Lipid_Phosphate_FormReg"/>
</dbReference>
<dbReference type="EMBL" id="JBAMIC010000002">
    <property type="protein sequence ID" value="KAK7112373.1"/>
    <property type="molecule type" value="Genomic_DNA"/>
</dbReference>
<gene>
    <name evidence="10" type="ORF">V1264_011839</name>
</gene>
<sequence>MANWRDEVLLEGDFSIPPKIRILFKVTLTPLGIFYSQISTISSQYEEKFVQISDVIGCHCGSANVSPTPRRSDNTASFTVYSYPFRKKLFSGKKTRHRVAVTFETDQFATFEENHIHVLRWKNVINCLSRGIHINPGDVDSCESSPMDRFLILVNPHSGPGRAMQICKGEVEPMLEEACIPFKIIVTEYAGHAHDLIQNLELAEWGAVVIVSGDGLVYEVFNGLMKRADWTTAIKKPVGYIPGGSGNALGCAINYAAGEPVLENPVLHSTFVLIKHRVVPMDLVLVQTPSQQLYSFLSVTWGIVADIDYESEKYRNLGEARFTVGAIKRIVNLRSYSGRLSFLPVAEYVPKSETAPRRLTKVRRFSLRSMSNSLGSIDSIDSRQSRSSSVVLTSARSLESSPLSSDRVHGVSAPGYTNGGGDVQLTINEQSGSDSDTLSSPSKPAQKHSNSVVGGGDGAHWTPAVPRDTATSSPPAAVVDVTSTTEINSNFTQNARTRHSPQSSMHGPLVNGTTPQGGQQQHKTTGQSDFEEETFYADKKDGHAVPTPFLPPLDEPVPDNWVVIEGKFVLACAIYQTHLGSDMLAAPSARLSDGIIHLMFVREGISRNNLFNLFLTFSEGTHIDSPYVEFVPVLAFRLEPHHNSGNIMIDGERLDEVMPVQGQVLPGLARIMAIQ</sequence>
<evidence type="ECO:0000256" key="7">
    <source>
        <dbReference type="ARBA" id="ARBA00044037"/>
    </source>
</evidence>
<evidence type="ECO:0000313" key="11">
    <source>
        <dbReference type="Proteomes" id="UP001374579"/>
    </source>
</evidence>
<comment type="subcellular location">
    <subcellularLocation>
        <location evidence="1">Endomembrane system</location>
    </subcellularLocation>
</comment>
<dbReference type="GO" id="GO:0008481">
    <property type="term" value="F:sphingosine kinase activity"/>
    <property type="evidence" value="ECO:0007669"/>
    <property type="project" value="UniProtKB-EC"/>
</dbReference>
<dbReference type="GO" id="GO:0046512">
    <property type="term" value="P:sphingosine biosynthetic process"/>
    <property type="evidence" value="ECO:0007669"/>
    <property type="project" value="TreeGrafter"/>
</dbReference>
<feature type="compositionally biased region" description="Low complexity" evidence="8">
    <location>
        <begin position="431"/>
        <end position="442"/>
    </location>
</feature>
<comment type="caution">
    <text evidence="10">The sequence shown here is derived from an EMBL/GenBank/DDBJ whole genome shotgun (WGS) entry which is preliminary data.</text>
</comment>
<dbReference type="SUPFAM" id="SSF111331">
    <property type="entry name" value="NAD kinase/diacylglycerol kinase-like"/>
    <property type="match status" value="1"/>
</dbReference>
<dbReference type="GO" id="GO:0005524">
    <property type="term" value="F:ATP binding"/>
    <property type="evidence" value="ECO:0007669"/>
    <property type="project" value="UniProtKB-KW"/>
</dbReference>
<dbReference type="Pfam" id="PF00781">
    <property type="entry name" value="DAGK_cat"/>
    <property type="match status" value="1"/>
</dbReference>
<keyword evidence="5" id="KW-0067">ATP-binding</keyword>
<dbReference type="InterPro" id="IPR016064">
    <property type="entry name" value="NAD/diacylglycerol_kinase_sf"/>
</dbReference>
<dbReference type="InterPro" id="IPR017438">
    <property type="entry name" value="ATP-NAD_kinase_N"/>
</dbReference>
<dbReference type="GO" id="GO:0016020">
    <property type="term" value="C:membrane"/>
    <property type="evidence" value="ECO:0007669"/>
    <property type="project" value="TreeGrafter"/>
</dbReference>
<dbReference type="EC" id="2.7.1.91" evidence="7"/>
<dbReference type="Gene3D" id="3.40.50.10330">
    <property type="entry name" value="Probable inorganic polyphosphate/atp-NAD kinase, domain 1"/>
    <property type="match status" value="1"/>
</dbReference>
<name>A0AAN9BUX2_9CAEN</name>
<keyword evidence="4" id="KW-0418">Kinase</keyword>
<dbReference type="GO" id="GO:0042981">
    <property type="term" value="P:regulation of apoptotic process"/>
    <property type="evidence" value="ECO:0007669"/>
    <property type="project" value="UniProtKB-ARBA"/>
</dbReference>
<dbReference type="PANTHER" id="PTHR12358">
    <property type="entry name" value="SPHINGOSINE KINASE"/>
    <property type="match status" value="1"/>
</dbReference>
<evidence type="ECO:0000256" key="3">
    <source>
        <dbReference type="ARBA" id="ARBA00022741"/>
    </source>
</evidence>
<protein>
    <recommendedName>
        <fullName evidence="7">sphingosine kinase</fullName>
        <ecNumber evidence="7">2.7.1.91</ecNumber>
    </recommendedName>
</protein>
<evidence type="ECO:0000256" key="6">
    <source>
        <dbReference type="ARBA" id="ARBA00023136"/>
    </source>
</evidence>
<dbReference type="Pfam" id="PF19279">
    <property type="entry name" value="YegS_C"/>
    <property type="match status" value="1"/>
</dbReference>
<keyword evidence="6" id="KW-0472">Membrane</keyword>
<evidence type="ECO:0000256" key="8">
    <source>
        <dbReference type="SAM" id="MobiDB-lite"/>
    </source>
</evidence>
<dbReference type="PROSITE" id="PS50146">
    <property type="entry name" value="DAGK"/>
    <property type="match status" value="1"/>
</dbReference>
<evidence type="ECO:0000256" key="5">
    <source>
        <dbReference type="ARBA" id="ARBA00022840"/>
    </source>
</evidence>
<organism evidence="10 11">
    <name type="scientific">Littorina saxatilis</name>
    <dbReference type="NCBI Taxonomy" id="31220"/>
    <lineage>
        <taxon>Eukaryota</taxon>
        <taxon>Metazoa</taxon>
        <taxon>Spiralia</taxon>
        <taxon>Lophotrochozoa</taxon>
        <taxon>Mollusca</taxon>
        <taxon>Gastropoda</taxon>
        <taxon>Caenogastropoda</taxon>
        <taxon>Littorinimorpha</taxon>
        <taxon>Littorinoidea</taxon>
        <taxon>Littorinidae</taxon>
        <taxon>Littorina</taxon>
    </lineage>
</organism>
<proteinExistence type="predicted"/>
<feature type="region of interest" description="Disordered" evidence="8">
    <location>
        <begin position="393"/>
        <end position="529"/>
    </location>
</feature>
<keyword evidence="3" id="KW-0547">Nucleotide-binding</keyword>
<dbReference type="SMART" id="SM00046">
    <property type="entry name" value="DAGKc"/>
    <property type="match status" value="1"/>
</dbReference>
<reference evidence="10 11" key="1">
    <citation type="submission" date="2024-02" db="EMBL/GenBank/DDBJ databases">
        <title>Chromosome-scale genome assembly of the rough periwinkle Littorina saxatilis.</title>
        <authorList>
            <person name="De Jode A."/>
            <person name="Faria R."/>
            <person name="Formenti G."/>
            <person name="Sims Y."/>
            <person name="Smith T.P."/>
            <person name="Tracey A."/>
            <person name="Wood J.M.D."/>
            <person name="Zagrodzka Z.B."/>
            <person name="Johannesson K."/>
            <person name="Butlin R.K."/>
            <person name="Leder E.H."/>
        </authorList>
    </citation>
    <scope>NUCLEOTIDE SEQUENCE [LARGE SCALE GENOMIC DNA]</scope>
    <source>
        <strain evidence="10">Snail1</strain>
        <tissue evidence="10">Muscle</tissue>
    </source>
</reference>
<dbReference type="Proteomes" id="UP001374579">
    <property type="component" value="Unassembled WGS sequence"/>
</dbReference>
<feature type="compositionally biased region" description="Polar residues" evidence="8">
    <location>
        <begin position="481"/>
        <end position="505"/>
    </location>
</feature>
<dbReference type="Gene3D" id="2.60.200.40">
    <property type="match status" value="2"/>
</dbReference>
<keyword evidence="2" id="KW-0808">Transferase</keyword>
<feature type="compositionally biased region" description="Low complexity" evidence="8">
    <location>
        <begin position="512"/>
        <end position="527"/>
    </location>
</feature>
<dbReference type="AlphaFoldDB" id="A0AAN9BUX2"/>
<evidence type="ECO:0000313" key="10">
    <source>
        <dbReference type="EMBL" id="KAK7112373.1"/>
    </source>
</evidence>
<dbReference type="GO" id="GO:0005737">
    <property type="term" value="C:cytoplasm"/>
    <property type="evidence" value="ECO:0007669"/>
    <property type="project" value="UniProtKB-ARBA"/>
</dbReference>
<keyword evidence="11" id="KW-1185">Reference proteome</keyword>
<evidence type="ECO:0000256" key="2">
    <source>
        <dbReference type="ARBA" id="ARBA00022679"/>
    </source>
</evidence>
<dbReference type="InterPro" id="IPR045540">
    <property type="entry name" value="YegS/DAGK_C"/>
</dbReference>
<dbReference type="PANTHER" id="PTHR12358:SF112">
    <property type="entry name" value="LD11247P-RELATED"/>
    <property type="match status" value="1"/>
</dbReference>
<dbReference type="InterPro" id="IPR001206">
    <property type="entry name" value="Diacylglycerol_kinase_cat_dom"/>
</dbReference>
<evidence type="ECO:0000256" key="4">
    <source>
        <dbReference type="ARBA" id="ARBA00022777"/>
    </source>
</evidence>
<feature type="compositionally biased region" description="Low complexity" evidence="8">
    <location>
        <begin position="393"/>
        <end position="405"/>
    </location>
</feature>
<evidence type="ECO:0000259" key="9">
    <source>
        <dbReference type="PROSITE" id="PS50146"/>
    </source>
</evidence>
<feature type="domain" description="DAGKc" evidence="9">
    <location>
        <begin position="145"/>
        <end position="290"/>
    </location>
</feature>
<dbReference type="FunFam" id="3.40.50.10330:FF:000005">
    <property type="entry name" value="Sphingosine kinase 2"/>
    <property type="match status" value="1"/>
</dbReference>
<dbReference type="GO" id="GO:0012505">
    <property type="term" value="C:endomembrane system"/>
    <property type="evidence" value="ECO:0007669"/>
    <property type="project" value="UniProtKB-SubCell"/>
</dbReference>
<evidence type="ECO:0000256" key="1">
    <source>
        <dbReference type="ARBA" id="ARBA00004308"/>
    </source>
</evidence>
<accession>A0AAN9BUX2</accession>